<dbReference type="PROSITE" id="PS51705">
    <property type="entry name" value="G_HFLX"/>
    <property type="match status" value="1"/>
</dbReference>
<dbReference type="NCBIfam" id="TIGR03156">
    <property type="entry name" value="GTP_HflX"/>
    <property type="match status" value="1"/>
</dbReference>
<evidence type="ECO:0000256" key="5">
    <source>
        <dbReference type="ARBA" id="ARBA00023134"/>
    </source>
</evidence>
<dbReference type="InterPro" id="IPR025121">
    <property type="entry name" value="GTPase_HflX_N"/>
</dbReference>
<evidence type="ECO:0000256" key="3">
    <source>
        <dbReference type="ARBA" id="ARBA00022741"/>
    </source>
</evidence>
<dbReference type="GO" id="GO:0003924">
    <property type="term" value="F:GTPase activity"/>
    <property type="evidence" value="ECO:0007669"/>
    <property type="project" value="UniProtKB-UniRule"/>
</dbReference>
<comment type="subunit">
    <text evidence="6">Monomer. Associates with the 50S ribosomal subunit.</text>
</comment>
<evidence type="ECO:0000256" key="7">
    <source>
        <dbReference type="PIRSR" id="PIRSR006809-1"/>
    </source>
</evidence>
<comment type="similarity">
    <text evidence="6">Belongs to the TRAFAC class OBG-HflX-like GTPase superfamily. HflX GTPase family.</text>
</comment>
<reference evidence="10" key="1">
    <citation type="journal article" date="2020" name="mSystems">
        <title>Genome- and Community-Level Interaction Insights into Carbon Utilization and Element Cycling Functions of Hydrothermarchaeota in Hydrothermal Sediment.</title>
        <authorList>
            <person name="Zhou Z."/>
            <person name="Liu Y."/>
            <person name="Xu W."/>
            <person name="Pan J."/>
            <person name="Luo Z.H."/>
            <person name="Li M."/>
        </authorList>
    </citation>
    <scope>NUCLEOTIDE SEQUENCE [LARGE SCALE GENOMIC DNA]</scope>
    <source>
        <strain evidence="10">HyVt-527</strain>
    </source>
</reference>
<dbReference type="GO" id="GO:0005525">
    <property type="term" value="F:GTP binding"/>
    <property type="evidence" value="ECO:0007669"/>
    <property type="project" value="UniProtKB-UniRule"/>
</dbReference>
<sequence length="433" mass="49505">MANQDLNTLNEEHKERCILIGLARNRNDRWEVEDHLTELDSLARTSGAEVIETFVQNRLAPDPAYFIGKGKLEEIALFIEENQIDLVIFDDELSPAQIKNIERLLSKKVIDRAGLILDIFAGHARTKEAKVQVELAQLNYLLPRLTRQWQHLSRQVGGIGTKGPGETQLETDRRLIRQRIAHLKNNLARIDHQRKTQRKQRKQLFRAALIGYTNAGKSTLLNALSGAHVLIEDKLFATLDTTVRRVEIEPATSVLLSDTVGFIRKLPHHLVASFRSTLAEAAEADLLLHVVDISHPQYAAHIRVVRQLLKELHIEKTPQLLVFNKVDRIDDLALLKQVHISYPDALFVSARRKLGLHTLKQKIAHLADARYEVRQLKLNLAHSHLEHRFYALATIVNRRVDDDYLHLTIKYPAENKSRIRALIKDGIVQEEVL</sequence>
<dbReference type="Gene3D" id="3.40.50.11060">
    <property type="entry name" value="GTPase HflX, N-terminal domain"/>
    <property type="match status" value="1"/>
</dbReference>
<dbReference type="InterPro" id="IPR030394">
    <property type="entry name" value="G_HFLX_dom"/>
</dbReference>
<evidence type="ECO:0000256" key="6">
    <source>
        <dbReference type="HAMAP-Rule" id="MF_00900"/>
    </source>
</evidence>
<dbReference type="PANTHER" id="PTHR10229">
    <property type="entry name" value="GTP-BINDING PROTEIN HFLX"/>
    <property type="match status" value="1"/>
</dbReference>
<comment type="function">
    <text evidence="6">GTPase that associates with the 50S ribosomal subunit and may have a role during protein synthesis or ribosome biogenesis.</text>
</comment>
<dbReference type="Pfam" id="PF01926">
    <property type="entry name" value="MMR_HSR1"/>
    <property type="match status" value="1"/>
</dbReference>
<keyword evidence="1 6" id="KW-0963">Cytoplasm</keyword>
<feature type="binding site" evidence="8">
    <location>
        <position position="218"/>
    </location>
    <ligand>
        <name>Mg(2+)</name>
        <dbReference type="ChEBI" id="CHEBI:18420"/>
    </ligand>
</feature>
<evidence type="ECO:0000256" key="2">
    <source>
        <dbReference type="ARBA" id="ARBA00022723"/>
    </source>
</evidence>
<feature type="binding site" evidence="7">
    <location>
        <begin position="258"/>
        <end position="261"/>
    </location>
    <ligand>
        <name>GTP</name>
        <dbReference type="ChEBI" id="CHEBI:37565"/>
    </ligand>
</feature>
<feature type="binding site" evidence="7">
    <location>
        <begin position="211"/>
        <end position="218"/>
    </location>
    <ligand>
        <name>GTP</name>
        <dbReference type="ChEBI" id="CHEBI:37565"/>
    </ligand>
</feature>
<dbReference type="PIRSF" id="PIRSF006809">
    <property type="entry name" value="GTP-binding_hflX_prd"/>
    <property type="match status" value="1"/>
</dbReference>
<dbReference type="InterPro" id="IPR032305">
    <property type="entry name" value="GTP-bd_M"/>
</dbReference>
<dbReference type="Proteomes" id="UP000886124">
    <property type="component" value="Unassembled WGS sequence"/>
</dbReference>
<dbReference type="InterPro" id="IPR027417">
    <property type="entry name" value="P-loop_NTPase"/>
</dbReference>
<dbReference type="FunFam" id="3.40.50.11060:FF:000001">
    <property type="entry name" value="GTPase HflX"/>
    <property type="match status" value="1"/>
</dbReference>
<dbReference type="GO" id="GO:0043022">
    <property type="term" value="F:ribosome binding"/>
    <property type="evidence" value="ECO:0007669"/>
    <property type="project" value="TreeGrafter"/>
</dbReference>
<evidence type="ECO:0000256" key="8">
    <source>
        <dbReference type="PIRSR" id="PIRSR006809-2"/>
    </source>
</evidence>
<dbReference type="GO" id="GO:0046872">
    <property type="term" value="F:metal ion binding"/>
    <property type="evidence" value="ECO:0007669"/>
    <property type="project" value="UniProtKB-KW"/>
</dbReference>
<dbReference type="Gene3D" id="3.40.50.300">
    <property type="entry name" value="P-loop containing nucleotide triphosphate hydrolases"/>
    <property type="match status" value="1"/>
</dbReference>
<comment type="cofactor">
    <cofactor evidence="8">
        <name>Mg(2+)</name>
        <dbReference type="ChEBI" id="CHEBI:18420"/>
    </cofactor>
</comment>
<dbReference type="AlphaFoldDB" id="A0A7V5PR16"/>
<dbReference type="EMBL" id="DROD01000683">
    <property type="protein sequence ID" value="HHJ53674.1"/>
    <property type="molecule type" value="Genomic_DNA"/>
</dbReference>
<feature type="binding site" evidence="7">
    <location>
        <begin position="324"/>
        <end position="327"/>
    </location>
    <ligand>
        <name>GTP</name>
        <dbReference type="ChEBI" id="CHEBI:37565"/>
    </ligand>
</feature>
<keyword evidence="5 6" id="KW-0342">GTP-binding</keyword>
<gene>
    <name evidence="6 10" type="primary">hflX</name>
    <name evidence="10" type="ORF">ENJ89_10800</name>
</gene>
<feature type="domain" description="Hflx-type G" evidence="9">
    <location>
        <begin position="205"/>
        <end position="371"/>
    </location>
</feature>
<dbReference type="InterPro" id="IPR042108">
    <property type="entry name" value="GTPase_HflX_N_sf"/>
</dbReference>
<evidence type="ECO:0000313" key="10">
    <source>
        <dbReference type="EMBL" id="HHJ53674.1"/>
    </source>
</evidence>
<feature type="binding site" evidence="8">
    <location>
        <position position="238"/>
    </location>
    <ligand>
        <name>Mg(2+)</name>
        <dbReference type="ChEBI" id="CHEBI:18420"/>
    </ligand>
</feature>
<dbReference type="PRINTS" id="PR00326">
    <property type="entry name" value="GTP1OBG"/>
</dbReference>
<dbReference type="SUPFAM" id="SSF52540">
    <property type="entry name" value="P-loop containing nucleoside triphosphate hydrolases"/>
    <property type="match status" value="1"/>
</dbReference>
<evidence type="ECO:0000256" key="4">
    <source>
        <dbReference type="ARBA" id="ARBA00022842"/>
    </source>
</evidence>
<dbReference type="HAMAP" id="MF_00900">
    <property type="entry name" value="GTPase_HflX"/>
    <property type="match status" value="1"/>
</dbReference>
<evidence type="ECO:0000256" key="1">
    <source>
        <dbReference type="ARBA" id="ARBA00022490"/>
    </source>
</evidence>
<comment type="caution">
    <text evidence="10">The sequence shown here is derived from an EMBL/GenBank/DDBJ whole genome shotgun (WGS) entry which is preliminary data.</text>
</comment>
<dbReference type="PANTHER" id="PTHR10229:SF0">
    <property type="entry name" value="GTP-BINDING PROTEIN 6-RELATED"/>
    <property type="match status" value="1"/>
</dbReference>
<dbReference type="CDD" id="cd01878">
    <property type="entry name" value="HflX"/>
    <property type="match status" value="1"/>
</dbReference>
<dbReference type="Pfam" id="PF13167">
    <property type="entry name" value="GTP-bdg_N"/>
    <property type="match status" value="1"/>
</dbReference>
<organism evidence="10">
    <name type="scientific">Caldithrix abyssi</name>
    <dbReference type="NCBI Taxonomy" id="187145"/>
    <lineage>
        <taxon>Bacteria</taxon>
        <taxon>Pseudomonadati</taxon>
        <taxon>Calditrichota</taxon>
        <taxon>Calditrichia</taxon>
        <taxon>Calditrichales</taxon>
        <taxon>Calditrichaceae</taxon>
        <taxon>Caldithrix</taxon>
    </lineage>
</organism>
<accession>A0A7V5PR16</accession>
<feature type="binding site" evidence="7">
    <location>
        <begin position="349"/>
        <end position="351"/>
    </location>
    <ligand>
        <name>GTP</name>
        <dbReference type="ChEBI" id="CHEBI:37565"/>
    </ligand>
</feature>
<keyword evidence="3 6" id="KW-0547">Nucleotide-binding</keyword>
<dbReference type="Gene3D" id="6.10.250.2860">
    <property type="match status" value="1"/>
</dbReference>
<evidence type="ECO:0000259" key="9">
    <source>
        <dbReference type="PROSITE" id="PS51705"/>
    </source>
</evidence>
<feature type="binding site" evidence="7">
    <location>
        <begin position="236"/>
        <end position="240"/>
    </location>
    <ligand>
        <name>GTP</name>
        <dbReference type="ChEBI" id="CHEBI:37565"/>
    </ligand>
</feature>
<protein>
    <recommendedName>
        <fullName evidence="6">GTPase HflX</fullName>
    </recommendedName>
    <alternativeName>
        <fullName evidence="6">GTP-binding protein HflX</fullName>
    </alternativeName>
</protein>
<dbReference type="GO" id="GO:0005737">
    <property type="term" value="C:cytoplasm"/>
    <property type="evidence" value="ECO:0007669"/>
    <property type="project" value="UniProtKB-SubCell"/>
</dbReference>
<proteinExistence type="inferred from homology"/>
<dbReference type="Pfam" id="PF16360">
    <property type="entry name" value="GTP-bdg_M"/>
    <property type="match status" value="1"/>
</dbReference>
<keyword evidence="4 8" id="KW-0460">Magnesium</keyword>
<dbReference type="InterPro" id="IPR006073">
    <property type="entry name" value="GTP-bd"/>
</dbReference>
<name>A0A7V5PR16_CALAY</name>
<dbReference type="InterPro" id="IPR016496">
    <property type="entry name" value="GTPase_HflX"/>
</dbReference>
<keyword evidence="2 8" id="KW-0479">Metal-binding</keyword>
<comment type="subcellular location">
    <subcellularLocation>
        <location evidence="6">Cytoplasm</location>
    </subcellularLocation>
    <text evidence="6">May associate with membranes.</text>
</comment>